<evidence type="ECO:0000313" key="3">
    <source>
        <dbReference type="EMBL" id="SEI66974.1"/>
    </source>
</evidence>
<dbReference type="RefSeq" id="WP_198413951.1">
    <property type="nucleotide sequence ID" value="NZ_BOPI01000009.1"/>
</dbReference>
<keyword evidence="1" id="KW-0378">Hydrolase</keyword>
<dbReference type="GO" id="GO:0016787">
    <property type="term" value="F:hydrolase activity"/>
    <property type="evidence" value="ECO:0007669"/>
    <property type="project" value="UniProtKB-KW"/>
</dbReference>
<dbReference type="Proteomes" id="UP000198707">
    <property type="component" value="Unassembled WGS sequence"/>
</dbReference>
<dbReference type="Gene3D" id="3.40.710.10">
    <property type="entry name" value="DD-peptidase/beta-lactamase superfamily"/>
    <property type="match status" value="1"/>
</dbReference>
<dbReference type="AlphaFoldDB" id="A0A1H6SM47"/>
<dbReference type="EMBL" id="FNYV01000001">
    <property type="protein sequence ID" value="SEI66974.1"/>
    <property type="molecule type" value="Genomic_DNA"/>
</dbReference>
<protein>
    <submittedName>
        <fullName evidence="3">CubicO group peptidase, beta-lactamase class C family</fullName>
    </submittedName>
</protein>
<dbReference type="InterPro" id="IPR050789">
    <property type="entry name" value="Diverse_Enzym_Activities"/>
</dbReference>
<name>A0A1H6SM47_9ACTN</name>
<keyword evidence="4" id="KW-1185">Reference proteome</keyword>
<proteinExistence type="predicted"/>
<dbReference type="PANTHER" id="PTHR43283">
    <property type="entry name" value="BETA-LACTAMASE-RELATED"/>
    <property type="match status" value="1"/>
</dbReference>
<evidence type="ECO:0000256" key="1">
    <source>
        <dbReference type="ARBA" id="ARBA00022801"/>
    </source>
</evidence>
<evidence type="ECO:0000259" key="2">
    <source>
        <dbReference type="Pfam" id="PF00144"/>
    </source>
</evidence>
<dbReference type="SUPFAM" id="SSF56601">
    <property type="entry name" value="beta-lactamase/transpeptidase-like"/>
    <property type="match status" value="1"/>
</dbReference>
<evidence type="ECO:0000313" key="4">
    <source>
        <dbReference type="Proteomes" id="UP000198707"/>
    </source>
</evidence>
<dbReference type="InterPro" id="IPR012338">
    <property type="entry name" value="Beta-lactam/transpept-like"/>
</dbReference>
<reference evidence="4" key="1">
    <citation type="submission" date="2016-10" db="EMBL/GenBank/DDBJ databases">
        <authorList>
            <person name="Varghese N."/>
            <person name="Submissions S."/>
        </authorList>
    </citation>
    <scope>NUCLEOTIDE SEQUENCE [LARGE SCALE GENOMIC DNA]</scope>
    <source>
        <strain evidence="4">CGMCC 4.7038</strain>
    </source>
</reference>
<feature type="domain" description="Beta-lactamase-related" evidence="2">
    <location>
        <begin position="57"/>
        <end position="320"/>
    </location>
</feature>
<dbReference type="PANTHER" id="PTHR43283:SF11">
    <property type="entry name" value="BETA-LACTAMASE-RELATED DOMAIN-CONTAINING PROTEIN"/>
    <property type="match status" value="1"/>
</dbReference>
<accession>A0A1H6SM47</accession>
<dbReference type="InterPro" id="IPR001466">
    <property type="entry name" value="Beta-lactam-related"/>
</dbReference>
<organism evidence="3 4">
    <name type="scientific">Micromonospora phaseoli</name>
    <dbReference type="NCBI Taxonomy" id="1144548"/>
    <lineage>
        <taxon>Bacteria</taxon>
        <taxon>Bacillati</taxon>
        <taxon>Actinomycetota</taxon>
        <taxon>Actinomycetes</taxon>
        <taxon>Micromonosporales</taxon>
        <taxon>Micromonosporaceae</taxon>
        <taxon>Micromonospora</taxon>
    </lineage>
</organism>
<dbReference type="STRING" id="1144548.SAMN05443287_101705"/>
<dbReference type="Pfam" id="PF00144">
    <property type="entry name" value="Beta-lactamase"/>
    <property type="match status" value="1"/>
</dbReference>
<gene>
    <name evidence="3" type="ORF">SAMN05443287_101705</name>
</gene>
<sequence length="354" mass="37976">MGASVDLDRVRSAVRRQATRVTAGIADMATYLAAQNGDPSHREVTGPLLAGSGASGVIRHRGEVIATWGDPAIPEMLFSGTKSMVATVAGVAYDAGLLDPDAPVTESVDHPTLAALRLHGITWQHLLQQTSGWIGELWGKPTEVDAQSRREGFEREGAPGAGWAYNDVRVNLLCLALTLLLRRPLPDVLREAVLDPLGGSPDWSWHGYRDSLVTVDGVTLPVVSGGAHWGGGMWISANDLALVGELYRARGAGQGRRLLSAEWIDRCWAPCDRNADYGYLWWRNDSRRVQSAAPATGRCARGNMGRHLLWVDPARDLVVASHWGDHIGDLLAEVSAAVPARSGRDGAAGPRLDG</sequence>